<sequence>MRIGYWLGKVNIKHGGSAPYAWRTLEVLLNHSQSYEIDILILCDSDMESSCRELINKYQARAEICLVPQWIIFLNKLLFSRKVNMLRELFFKMPIKAYFSTQIAQYFKPWLIWFKFLKIDLLHIPEQTPPYYDLPYPFVITMHDVQQLHYPEFFTSQELAWRTKYYAKAIDKSEAIIVSFNHIKQDLVKFFGLPERKVHVCPLPYQKIDLPHPGDEDKLIYQQKYSQWNNFLLYPAQTWEHKNHLALIKALELIKDKFGRIIHIVCTGKKNPAFFPVIEDYLKNSQVANQVHFVDIVPETELHWLYKNCSLVVIPTLYEAGSFPLLEAMYLGTPVICSAVTSLPETIDDTRFIFDPLNIEQIANLILKILDDSGLQGENILKGKLRIEQLRTMNNFPSILQVWKTILAE</sequence>
<reference evidence="3 4" key="1">
    <citation type="journal article" date="2020" name="ISME J.">
        <title>Comparative genomics reveals insights into cyanobacterial evolution and habitat adaptation.</title>
        <authorList>
            <person name="Chen M.Y."/>
            <person name="Teng W.K."/>
            <person name="Zhao L."/>
            <person name="Hu C.X."/>
            <person name="Zhou Y.K."/>
            <person name="Han B.P."/>
            <person name="Song L.R."/>
            <person name="Shu W.S."/>
        </authorList>
    </citation>
    <scope>NUCLEOTIDE SEQUENCE [LARGE SCALE GENOMIC DNA]</scope>
    <source>
        <strain evidence="3 4">FACHB-288</strain>
    </source>
</reference>
<evidence type="ECO:0000313" key="4">
    <source>
        <dbReference type="Proteomes" id="UP000658514"/>
    </source>
</evidence>
<dbReference type="Pfam" id="PF00534">
    <property type="entry name" value="Glycos_transf_1"/>
    <property type="match status" value="1"/>
</dbReference>
<comment type="caution">
    <text evidence="3">The sequence shown here is derived from an EMBL/GenBank/DDBJ whole genome shotgun (WGS) entry which is preliminary data.</text>
</comment>
<feature type="domain" description="Glycosyl transferase family 1" evidence="1">
    <location>
        <begin position="229"/>
        <end position="375"/>
    </location>
</feature>
<accession>A0ABR8AD18</accession>
<dbReference type="EMBL" id="JACJQH010000032">
    <property type="protein sequence ID" value="MBD2197808.1"/>
    <property type="molecule type" value="Genomic_DNA"/>
</dbReference>
<dbReference type="PANTHER" id="PTHR46401:SF8">
    <property type="entry name" value="BLL6006 PROTEIN"/>
    <property type="match status" value="1"/>
</dbReference>
<keyword evidence="4" id="KW-1185">Reference proteome</keyword>
<dbReference type="Pfam" id="PF13439">
    <property type="entry name" value="Glyco_transf_4"/>
    <property type="match status" value="1"/>
</dbReference>
<dbReference type="InterPro" id="IPR028098">
    <property type="entry name" value="Glyco_trans_4-like_N"/>
</dbReference>
<evidence type="ECO:0000259" key="1">
    <source>
        <dbReference type="Pfam" id="PF00534"/>
    </source>
</evidence>
<gene>
    <name evidence="3" type="ORF">H6G24_20240</name>
</gene>
<dbReference type="Gene3D" id="3.40.50.2000">
    <property type="entry name" value="Glycogen Phosphorylase B"/>
    <property type="match status" value="2"/>
</dbReference>
<dbReference type="RefSeq" id="WP_190545021.1">
    <property type="nucleotide sequence ID" value="NZ_CAWPNO010000065.1"/>
</dbReference>
<organism evidence="3 4">
    <name type="scientific">Calothrix parietina FACHB-288</name>
    <dbReference type="NCBI Taxonomy" id="2692896"/>
    <lineage>
        <taxon>Bacteria</taxon>
        <taxon>Bacillati</taxon>
        <taxon>Cyanobacteriota</taxon>
        <taxon>Cyanophyceae</taxon>
        <taxon>Nostocales</taxon>
        <taxon>Calotrichaceae</taxon>
        <taxon>Calothrix</taxon>
    </lineage>
</organism>
<proteinExistence type="predicted"/>
<evidence type="ECO:0000313" key="3">
    <source>
        <dbReference type="EMBL" id="MBD2197808.1"/>
    </source>
</evidence>
<feature type="domain" description="Glycosyltransferase subfamily 4-like N-terminal" evidence="2">
    <location>
        <begin position="102"/>
        <end position="202"/>
    </location>
</feature>
<name>A0ABR8AD18_9CYAN</name>
<dbReference type="Proteomes" id="UP000658514">
    <property type="component" value="Unassembled WGS sequence"/>
</dbReference>
<evidence type="ECO:0000259" key="2">
    <source>
        <dbReference type="Pfam" id="PF13439"/>
    </source>
</evidence>
<dbReference type="CDD" id="cd03809">
    <property type="entry name" value="GT4_MtfB-like"/>
    <property type="match status" value="1"/>
</dbReference>
<dbReference type="PANTHER" id="PTHR46401">
    <property type="entry name" value="GLYCOSYLTRANSFERASE WBBK-RELATED"/>
    <property type="match status" value="1"/>
</dbReference>
<dbReference type="SUPFAM" id="SSF53756">
    <property type="entry name" value="UDP-Glycosyltransferase/glycogen phosphorylase"/>
    <property type="match status" value="1"/>
</dbReference>
<dbReference type="InterPro" id="IPR001296">
    <property type="entry name" value="Glyco_trans_1"/>
</dbReference>
<protein>
    <submittedName>
        <fullName evidence="3">Glycosyltransferase family 4 protein</fullName>
    </submittedName>
</protein>